<protein>
    <submittedName>
        <fullName evidence="2">Consensus disorder prediction</fullName>
    </submittedName>
</protein>
<dbReference type="KEGG" id="ehl:EHLA_2041"/>
<accession>A0A285PSY7</accession>
<feature type="region of interest" description="Disordered" evidence="1">
    <location>
        <begin position="405"/>
        <end position="424"/>
    </location>
</feature>
<evidence type="ECO:0000313" key="3">
    <source>
        <dbReference type="Proteomes" id="UP000217549"/>
    </source>
</evidence>
<proteinExistence type="predicted"/>
<dbReference type="Proteomes" id="UP000217549">
    <property type="component" value="Chromosome I"/>
</dbReference>
<dbReference type="RefSeq" id="WP_096240655.1">
    <property type="nucleotide sequence ID" value="NZ_LT907978.1"/>
</dbReference>
<dbReference type="InterPro" id="IPR043743">
    <property type="entry name" value="DUF5688"/>
</dbReference>
<dbReference type="EMBL" id="LT907978">
    <property type="protein sequence ID" value="SOB72674.1"/>
    <property type="molecule type" value="Genomic_DNA"/>
</dbReference>
<sequence>MLDRYDFFEYVKNNIRDYLPPSYEDAEITITQIPKHNDAIQTSLTIKMPGERFTPNISMEPLYGMYRDGYSMDRCTGFLADAFIEHGILSREQRRSMESIFDYESVKGNLQVLLCDPEDNRRVLQGTVYNRFGDYAATYCITIPGQDGEISSIRVTEDLLYYWQIDKETLHRDALEADRKRGPFLLEVNESNLFLASNGFEMENLLKGDRKLDMNDGMPHTFALTTEDKINGAGMILQEDVMKKTAEVLGRDYFVLPSSIHETIIVPVTGNISVRDLTGMVQQMNETEIDPSIRLSDKVLHYDPEGAYLENAATWEMRAGRAPKKELSDVSRNMQDIVRMCAGSKGAYIALEKYSMPLGRLKAFQIESSLHGLMQYMDFEKEGYDVVCDTRLAECFDLSPEKLKGTEQEQRKQQLKQEEKRIVL</sequence>
<organism evidence="2 3">
    <name type="scientific">Anaerobutyricum hallii</name>
    <dbReference type="NCBI Taxonomy" id="39488"/>
    <lineage>
        <taxon>Bacteria</taxon>
        <taxon>Bacillati</taxon>
        <taxon>Bacillota</taxon>
        <taxon>Clostridia</taxon>
        <taxon>Lachnospirales</taxon>
        <taxon>Lachnospiraceae</taxon>
        <taxon>Anaerobutyricum</taxon>
    </lineage>
</organism>
<name>A0A285PSY7_9FIRM</name>
<gene>
    <name evidence="2" type="ORF">EHLA_2041</name>
</gene>
<dbReference type="AlphaFoldDB" id="A0A285PSY7"/>
<evidence type="ECO:0000313" key="2">
    <source>
        <dbReference type="EMBL" id="SOB72674.1"/>
    </source>
</evidence>
<dbReference type="Pfam" id="PF18941">
    <property type="entry name" value="DUF5688"/>
    <property type="match status" value="1"/>
</dbReference>
<reference evidence="3" key="1">
    <citation type="submission" date="2017-09" db="EMBL/GenBank/DDBJ databases">
        <authorList>
            <person name="Shetty A S."/>
        </authorList>
    </citation>
    <scope>NUCLEOTIDE SEQUENCE [LARGE SCALE GENOMIC DNA]</scope>
</reference>
<evidence type="ECO:0000256" key="1">
    <source>
        <dbReference type="SAM" id="MobiDB-lite"/>
    </source>
</evidence>
<keyword evidence="3" id="KW-1185">Reference proteome</keyword>